<keyword evidence="9 11" id="KW-0413">Isomerase</keyword>
<comment type="caution">
    <text evidence="13">The sequence shown here is derived from an EMBL/GenBank/DDBJ whole genome shotgun (WGS) entry which is preliminary data.</text>
</comment>
<name>A0A072NSY7_SCHAZ</name>
<comment type="subcellular location">
    <subcellularLocation>
        <location evidence="11">Cytoplasm</location>
    </subcellularLocation>
</comment>
<evidence type="ECO:0000256" key="1">
    <source>
        <dbReference type="ARBA" id="ARBA00001917"/>
    </source>
</evidence>
<keyword evidence="4 11" id="KW-0288">FMN</keyword>
<dbReference type="Pfam" id="PF01070">
    <property type="entry name" value="FMN_dh"/>
    <property type="match status" value="1"/>
</dbReference>
<keyword evidence="5 11" id="KW-0479">Metal-binding</keyword>
<keyword evidence="8 11" id="KW-0414">Isoprene biosynthesis</keyword>
<accession>A0A072NSY7</accession>
<comment type="cofactor">
    <cofactor evidence="1 11">
        <name>FMN</name>
        <dbReference type="ChEBI" id="CHEBI:58210"/>
    </cofactor>
</comment>
<keyword evidence="7 11" id="KW-0521">NADP</keyword>
<comment type="subunit">
    <text evidence="10 11">Homooctamer. Dimer of tetramers.</text>
</comment>
<dbReference type="PANTHER" id="PTHR43665">
    <property type="entry name" value="ISOPENTENYL-DIPHOSPHATE DELTA-ISOMERASE"/>
    <property type="match status" value="1"/>
</dbReference>
<evidence type="ECO:0000256" key="11">
    <source>
        <dbReference type="HAMAP-Rule" id="MF_00354"/>
    </source>
</evidence>
<dbReference type="RefSeq" id="WP_035193019.1">
    <property type="nucleotide sequence ID" value="NZ_JJRY01000001.1"/>
</dbReference>
<feature type="domain" description="FMN-dependent dehydrogenase" evidence="12">
    <location>
        <begin position="167"/>
        <end position="323"/>
    </location>
</feature>
<evidence type="ECO:0000259" key="12">
    <source>
        <dbReference type="Pfam" id="PF01070"/>
    </source>
</evidence>
<dbReference type="SUPFAM" id="SSF51395">
    <property type="entry name" value="FMN-linked oxidoreductases"/>
    <property type="match status" value="1"/>
</dbReference>
<evidence type="ECO:0000256" key="9">
    <source>
        <dbReference type="ARBA" id="ARBA00023235"/>
    </source>
</evidence>
<evidence type="ECO:0000256" key="4">
    <source>
        <dbReference type="ARBA" id="ARBA00022643"/>
    </source>
</evidence>
<dbReference type="InterPro" id="IPR000262">
    <property type="entry name" value="FMN-dep_DH"/>
</dbReference>
<dbReference type="GO" id="GO:0070402">
    <property type="term" value="F:NADPH binding"/>
    <property type="evidence" value="ECO:0007669"/>
    <property type="project" value="UniProtKB-UniRule"/>
</dbReference>
<dbReference type="Gene3D" id="3.20.20.70">
    <property type="entry name" value="Aldolase class I"/>
    <property type="match status" value="1"/>
</dbReference>
<comment type="catalytic activity">
    <reaction evidence="11">
        <text>isopentenyl diphosphate = dimethylallyl diphosphate</text>
        <dbReference type="Rhea" id="RHEA:23284"/>
        <dbReference type="ChEBI" id="CHEBI:57623"/>
        <dbReference type="ChEBI" id="CHEBI:128769"/>
        <dbReference type="EC" id="5.3.3.2"/>
    </reaction>
</comment>
<dbReference type="GO" id="GO:0004452">
    <property type="term" value="F:isopentenyl-diphosphate delta-isomerase activity"/>
    <property type="evidence" value="ECO:0007669"/>
    <property type="project" value="UniProtKB-UniRule"/>
</dbReference>
<dbReference type="GO" id="GO:0016491">
    <property type="term" value="F:oxidoreductase activity"/>
    <property type="evidence" value="ECO:0007669"/>
    <property type="project" value="InterPro"/>
</dbReference>
<organism evidence="13 14">
    <name type="scientific">Schinkia azotoformans MEV2011</name>
    <dbReference type="NCBI Taxonomy" id="1348973"/>
    <lineage>
        <taxon>Bacteria</taxon>
        <taxon>Bacillati</taxon>
        <taxon>Bacillota</taxon>
        <taxon>Bacilli</taxon>
        <taxon>Bacillales</taxon>
        <taxon>Bacillaceae</taxon>
        <taxon>Calidifontibacillus/Schinkia group</taxon>
        <taxon>Schinkia</taxon>
    </lineage>
</organism>
<protein>
    <recommendedName>
        <fullName evidence="11">Isopentenyl-diphosphate delta-isomerase</fullName>
        <shortName evidence="11">IPP isomerase</shortName>
        <ecNumber evidence="11">5.3.3.2</ecNumber>
    </recommendedName>
    <alternativeName>
        <fullName evidence="11">Isopentenyl diphosphate:dimethylallyl diphosphate isomerase</fullName>
    </alternativeName>
    <alternativeName>
        <fullName evidence="11">Isopentenyl pyrophosphate isomerase</fullName>
    </alternativeName>
    <alternativeName>
        <fullName evidence="11">Type 2 isopentenyl diphosphate isomerase</fullName>
        <shortName evidence="11">IDI-2</shortName>
    </alternativeName>
</protein>
<evidence type="ECO:0000256" key="2">
    <source>
        <dbReference type="ARBA" id="ARBA00022490"/>
    </source>
</evidence>
<dbReference type="EMBL" id="JJRY01000001">
    <property type="protein sequence ID" value="KEF40561.1"/>
    <property type="molecule type" value="Genomic_DNA"/>
</dbReference>
<dbReference type="EC" id="5.3.3.2" evidence="11"/>
<dbReference type="AlphaFoldDB" id="A0A072NSY7"/>
<proteinExistence type="inferred from homology"/>
<dbReference type="GO" id="GO:0010181">
    <property type="term" value="F:FMN binding"/>
    <property type="evidence" value="ECO:0007669"/>
    <property type="project" value="UniProtKB-UniRule"/>
</dbReference>
<reference evidence="13 14" key="1">
    <citation type="submission" date="2014-04" db="EMBL/GenBank/DDBJ databases">
        <title>Draft genome sequence of Bacillus azotoformans MEV2011, a (co-) denitrifying strain unable to grow in the presence of oxygen.</title>
        <authorList>
            <person name="Nielsen M."/>
            <person name="Schreiber L."/>
            <person name="Finster K."/>
            <person name="Schramm A."/>
        </authorList>
    </citation>
    <scope>NUCLEOTIDE SEQUENCE [LARGE SCALE GENOMIC DNA]</scope>
    <source>
        <strain evidence="13 14">MEV2011</strain>
    </source>
</reference>
<comment type="cofactor">
    <cofactor evidence="11">
        <name>Mg(2+)</name>
        <dbReference type="ChEBI" id="CHEBI:18420"/>
    </cofactor>
</comment>
<dbReference type="InterPro" id="IPR013785">
    <property type="entry name" value="Aldolase_TIM"/>
</dbReference>
<dbReference type="Proteomes" id="UP000027936">
    <property type="component" value="Unassembled WGS sequence"/>
</dbReference>
<dbReference type="NCBIfam" id="TIGR02151">
    <property type="entry name" value="IPP_isom_2"/>
    <property type="match status" value="1"/>
</dbReference>
<feature type="binding site" evidence="11">
    <location>
        <position position="184"/>
    </location>
    <ligand>
        <name>FMN</name>
        <dbReference type="ChEBI" id="CHEBI:58210"/>
    </ligand>
</feature>
<feature type="binding site" evidence="11">
    <location>
        <begin position="62"/>
        <end position="64"/>
    </location>
    <ligand>
        <name>FMN</name>
        <dbReference type="ChEBI" id="CHEBI:58210"/>
    </ligand>
</feature>
<feature type="binding site" evidence="11">
    <location>
        <position position="152"/>
    </location>
    <ligand>
        <name>substrate</name>
    </ligand>
</feature>
<feature type="binding site" evidence="11">
    <location>
        <position position="93"/>
    </location>
    <ligand>
        <name>FMN</name>
        <dbReference type="ChEBI" id="CHEBI:58210"/>
    </ligand>
</feature>
<dbReference type="PIRSF" id="PIRSF003314">
    <property type="entry name" value="IPP_isomerase"/>
    <property type="match status" value="1"/>
</dbReference>
<keyword evidence="2 11" id="KW-0963">Cytoplasm</keyword>
<dbReference type="GO" id="GO:0008299">
    <property type="term" value="P:isoprenoid biosynthetic process"/>
    <property type="evidence" value="ECO:0007669"/>
    <property type="project" value="UniProtKB-UniRule"/>
</dbReference>
<dbReference type="PANTHER" id="PTHR43665:SF1">
    <property type="entry name" value="ISOPENTENYL-DIPHOSPHATE DELTA-ISOMERASE"/>
    <property type="match status" value="1"/>
</dbReference>
<comment type="function">
    <text evidence="11">Involved in the biosynthesis of isoprenoids. Catalyzes the 1,3-allylic rearrangement of the homoallylic substrate isopentenyl (IPP) to its allylic isomer, dimethylallyl diphosphate (DMAPP).</text>
</comment>
<comment type="caution">
    <text evidence="11">Lacks conserved residue(s) required for the propagation of feature annotation.</text>
</comment>
<feature type="binding site" evidence="11">
    <location>
        <begin position="258"/>
        <end position="260"/>
    </location>
    <ligand>
        <name>FMN</name>
        <dbReference type="ChEBI" id="CHEBI:58210"/>
    </ligand>
</feature>
<feature type="binding site" evidence="11">
    <location>
        <begin position="279"/>
        <end position="280"/>
    </location>
    <ligand>
        <name>FMN</name>
        <dbReference type="ChEBI" id="CHEBI:58210"/>
    </ligand>
</feature>
<comment type="cofactor">
    <cofactor evidence="11">
        <name>NADPH</name>
        <dbReference type="ChEBI" id="CHEBI:57783"/>
    </cofactor>
</comment>
<evidence type="ECO:0000256" key="7">
    <source>
        <dbReference type="ARBA" id="ARBA00022857"/>
    </source>
</evidence>
<dbReference type="PATRIC" id="fig|1348973.3.peg.573"/>
<keyword evidence="6 11" id="KW-0460">Magnesium</keyword>
<dbReference type="OrthoDB" id="9795032at2"/>
<feature type="binding site" evidence="11">
    <location>
        <begin position="6"/>
        <end position="7"/>
    </location>
    <ligand>
        <name>substrate</name>
    </ligand>
</feature>
<evidence type="ECO:0000313" key="13">
    <source>
        <dbReference type="EMBL" id="KEF40561.1"/>
    </source>
</evidence>
<evidence type="ECO:0000313" key="14">
    <source>
        <dbReference type="Proteomes" id="UP000027936"/>
    </source>
</evidence>
<feature type="binding site" evidence="11">
    <location>
        <position position="122"/>
    </location>
    <ligand>
        <name>FMN</name>
        <dbReference type="ChEBI" id="CHEBI:58210"/>
    </ligand>
</feature>
<dbReference type="GO" id="GO:0000287">
    <property type="term" value="F:magnesium ion binding"/>
    <property type="evidence" value="ECO:0007669"/>
    <property type="project" value="UniProtKB-UniRule"/>
</dbReference>
<dbReference type="InterPro" id="IPR011179">
    <property type="entry name" value="IPdP_isomerase"/>
</dbReference>
<comment type="similarity">
    <text evidence="11">Belongs to the IPP isomerase type 2 family.</text>
</comment>
<dbReference type="GO" id="GO:0005737">
    <property type="term" value="C:cytoplasm"/>
    <property type="evidence" value="ECO:0007669"/>
    <property type="project" value="UniProtKB-SubCell"/>
</dbReference>
<evidence type="ECO:0000256" key="10">
    <source>
        <dbReference type="ARBA" id="ARBA00025810"/>
    </source>
</evidence>
<dbReference type="HAMAP" id="MF_00354">
    <property type="entry name" value="Idi_2"/>
    <property type="match status" value="1"/>
</dbReference>
<keyword evidence="3 11" id="KW-0285">Flavoprotein</keyword>
<evidence type="ECO:0000256" key="8">
    <source>
        <dbReference type="ARBA" id="ARBA00023229"/>
    </source>
</evidence>
<sequence>MKRSERKIQHLNSALSLNREFDNGLDDVRFVHHSIPDLSIDEVSINTKIGELNLSSPIFINAMTGGGGERTAQINRRLAMVAKECHIAMAVGSQMAALKDWDEEHSYRVVREENPDGIVIANLGSEASVDQAKKAIEMIRADALQIHLNVIQELTMPEGDRNFRGALTRIERIVTELNVPIIIKEVGFGISRETARQLSDIGVSIIDVGGVGGTNFAEIENDRRDPKLLFFNDWGITTAASIIETSQTPTVSIISSGGLRDSIDIAKSITLGASATAFAGKFLKILVSEGEEALIKEIERLEHHLKFIMTALGAKTIKGLQKAPVVISGNTYHWLHQRGIETKAFSNRTINS</sequence>
<feature type="binding site" evidence="11">
    <location>
        <position position="153"/>
    </location>
    <ligand>
        <name>Mg(2+)</name>
        <dbReference type="ChEBI" id="CHEBI:18420"/>
    </ligand>
</feature>
<gene>
    <name evidence="11" type="primary">fni</name>
    <name evidence="13" type="ORF">M670_00588</name>
</gene>
<dbReference type="SMART" id="SM01240">
    <property type="entry name" value="IMPDH"/>
    <property type="match status" value="1"/>
</dbReference>
<evidence type="ECO:0000256" key="6">
    <source>
        <dbReference type="ARBA" id="ARBA00022842"/>
    </source>
</evidence>
<dbReference type="CDD" id="cd02811">
    <property type="entry name" value="IDI-2_FMN"/>
    <property type="match status" value="1"/>
</dbReference>
<feature type="binding site" evidence="11">
    <location>
        <position position="214"/>
    </location>
    <ligand>
        <name>FMN</name>
        <dbReference type="ChEBI" id="CHEBI:58210"/>
    </ligand>
</feature>
<evidence type="ECO:0000256" key="5">
    <source>
        <dbReference type="ARBA" id="ARBA00022723"/>
    </source>
</evidence>
<evidence type="ECO:0000256" key="3">
    <source>
        <dbReference type="ARBA" id="ARBA00022630"/>
    </source>
</evidence>